<dbReference type="GO" id="GO:0005829">
    <property type="term" value="C:cytosol"/>
    <property type="evidence" value="ECO:0007669"/>
    <property type="project" value="TreeGrafter"/>
</dbReference>
<dbReference type="AlphaFoldDB" id="A3MVB0"/>
<dbReference type="GeneID" id="4908993"/>
<reference evidence="1" key="1">
    <citation type="submission" date="2007-02" db="EMBL/GenBank/DDBJ databases">
        <title>Complete sequence of Pyrobaculum calidifontis JCM 11548.</title>
        <authorList>
            <consortium name="US DOE Joint Genome Institute"/>
            <person name="Copeland A."/>
            <person name="Lucas S."/>
            <person name="Lapidus A."/>
            <person name="Barry K."/>
            <person name="Glavina del Rio T."/>
            <person name="Dalin E."/>
            <person name="Tice H."/>
            <person name="Pitluck S."/>
            <person name="Chain P."/>
            <person name="Malfatti S."/>
            <person name="Shin M."/>
            <person name="Vergez L."/>
            <person name="Schmutz J."/>
            <person name="Larimer F."/>
            <person name="Land M."/>
            <person name="Hauser L."/>
            <person name="Kyrpides N."/>
            <person name="Mikhailova N."/>
            <person name="Cozen A.E."/>
            <person name="Fitz-Gibbon S.T."/>
            <person name="House C.H."/>
            <person name="Saltikov C."/>
            <person name="Lowe T.M."/>
            <person name="Richardson P."/>
        </authorList>
    </citation>
    <scope>NUCLEOTIDE SEQUENCE [LARGE SCALE GENOMIC DNA]</scope>
    <source>
        <strain evidence="1">JCM 11548</strain>
    </source>
</reference>
<dbReference type="STRING" id="410359.Pcal_1152"/>
<keyword evidence="2" id="KW-1185">Reference proteome</keyword>
<dbReference type="Gene3D" id="3.40.50.300">
    <property type="entry name" value="P-loop containing nucleotide triphosphate hydrolases"/>
    <property type="match status" value="1"/>
</dbReference>
<dbReference type="KEGG" id="pcl:Pcal_1152"/>
<gene>
    <name evidence="1" type="ordered locus">Pcal_1152</name>
</gene>
<dbReference type="PANTHER" id="PTHR43384">
    <property type="entry name" value="SEPTUM SITE-DETERMINING PROTEIN MIND HOMOLOG, CHLOROPLASTIC-RELATED"/>
    <property type="match status" value="1"/>
</dbReference>
<evidence type="ECO:0008006" key="3">
    <source>
        <dbReference type="Google" id="ProtNLM"/>
    </source>
</evidence>
<evidence type="ECO:0000313" key="2">
    <source>
        <dbReference type="Proteomes" id="UP000001431"/>
    </source>
</evidence>
<name>A3MVB0_PYRCJ</name>
<dbReference type="GO" id="GO:0016887">
    <property type="term" value="F:ATP hydrolysis activity"/>
    <property type="evidence" value="ECO:0007669"/>
    <property type="project" value="TreeGrafter"/>
</dbReference>
<dbReference type="GO" id="GO:0051782">
    <property type="term" value="P:negative regulation of cell division"/>
    <property type="evidence" value="ECO:0007669"/>
    <property type="project" value="TreeGrafter"/>
</dbReference>
<proteinExistence type="predicted"/>
<dbReference type="PANTHER" id="PTHR43384:SF10">
    <property type="entry name" value="ATPASE INVOLVED IN CHROMOSOME PARTITIONING, PARA_MIND FAMILY"/>
    <property type="match status" value="1"/>
</dbReference>
<dbReference type="InterPro" id="IPR050625">
    <property type="entry name" value="ParA/MinD_ATPase"/>
</dbReference>
<dbReference type="SUPFAM" id="SSF52540">
    <property type="entry name" value="P-loop containing nucleoside triphosphate hydrolases"/>
    <property type="match status" value="1"/>
</dbReference>
<dbReference type="GO" id="GO:0009898">
    <property type="term" value="C:cytoplasmic side of plasma membrane"/>
    <property type="evidence" value="ECO:0007669"/>
    <property type="project" value="TreeGrafter"/>
</dbReference>
<organism evidence="1 2">
    <name type="scientific">Pyrobaculum calidifontis (strain DSM 21063 / JCM 11548 / VA1)</name>
    <dbReference type="NCBI Taxonomy" id="410359"/>
    <lineage>
        <taxon>Archaea</taxon>
        <taxon>Thermoproteota</taxon>
        <taxon>Thermoprotei</taxon>
        <taxon>Thermoproteales</taxon>
        <taxon>Thermoproteaceae</taxon>
        <taxon>Pyrobaculum</taxon>
    </lineage>
</organism>
<evidence type="ECO:0000313" key="1">
    <source>
        <dbReference type="EMBL" id="ABO08577.1"/>
    </source>
</evidence>
<dbReference type="eggNOG" id="arCOG05644">
    <property type="taxonomic scope" value="Archaea"/>
</dbReference>
<dbReference type="RefSeq" id="WP_011849835.1">
    <property type="nucleotide sequence ID" value="NC_009073.1"/>
</dbReference>
<dbReference type="OrthoDB" id="27282at2157"/>
<accession>A3MVB0</accession>
<dbReference type="HOGENOM" id="CLU_1044281_0_0_2"/>
<dbReference type="Proteomes" id="UP000001431">
    <property type="component" value="Chromosome"/>
</dbReference>
<sequence length="254" mass="28284">MKSLIFFSGTKGGTGKTTLALNTAVVLAYAWRNDAQYPVVLLDLTPGLGTASLILLGDYLAAWGRPSLSDYFAGKISDPLRAFYLKRWTTDRGDFQLVFAYLTQDVNVSRRYLEYLVQNVETRLRPKLLVIDAPPMAQSPHLSGLVNFVAPVVTPDVSAIEATKYYLGSMGGTRLKPVLNMYMPEYQISAVYLAHWERVVERSLGEPPHIIPYDKAIQAARQALEIEVLKLRPGESPGVKAILEYAKYLTTKLL</sequence>
<dbReference type="GO" id="GO:0005524">
    <property type="term" value="F:ATP binding"/>
    <property type="evidence" value="ECO:0007669"/>
    <property type="project" value="TreeGrafter"/>
</dbReference>
<dbReference type="EMBL" id="CP000561">
    <property type="protein sequence ID" value="ABO08577.1"/>
    <property type="molecule type" value="Genomic_DNA"/>
</dbReference>
<dbReference type="InterPro" id="IPR027417">
    <property type="entry name" value="P-loop_NTPase"/>
</dbReference>
<protein>
    <recommendedName>
        <fullName evidence="3">CobQ/CobB/MinD/ParA nucleotide binding domain-containing protein</fullName>
    </recommendedName>
</protein>